<dbReference type="AlphaFoldDB" id="A0A6M4Y9X0"/>
<dbReference type="Proteomes" id="UP000501427">
    <property type="component" value="Chromosome"/>
</dbReference>
<gene>
    <name evidence="2" type="ORF">E4184_00830</name>
</gene>
<feature type="domain" description="YagK/YfjJ C-terminal" evidence="1">
    <location>
        <begin position="48"/>
        <end position="126"/>
    </location>
</feature>
<evidence type="ECO:0000313" key="3">
    <source>
        <dbReference type="Proteomes" id="UP000501427"/>
    </source>
</evidence>
<dbReference type="Pfam" id="PF11726">
    <property type="entry name" value="YagK_YfjJ_C"/>
    <property type="match status" value="1"/>
</dbReference>
<reference evidence="2 3" key="1">
    <citation type="submission" date="2019-03" db="EMBL/GenBank/DDBJ databases">
        <title>Novel transposon Tn6433 accelerates the dissemination of tet(E) in Aeromonas from aerobic biofilm under oxytetracycline stress.</title>
        <authorList>
            <person name="Shi Y."/>
            <person name="Tian Z."/>
            <person name="Zhang Y."/>
            <person name="Zhang H."/>
            <person name="Yang M."/>
        </authorList>
    </citation>
    <scope>NUCLEOTIDE SEQUENCE [LARGE SCALE GENOMIC DNA]</scope>
    <source>
        <strain evidence="2 3">T0.1-19</strain>
    </source>
</reference>
<proteinExistence type="predicted"/>
<name>A0A6M4Y9X0_AERME</name>
<evidence type="ECO:0000313" key="2">
    <source>
        <dbReference type="EMBL" id="QJT20162.1"/>
    </source>
</evidence>
<dbReference type="EMBL" id="CP038441">
    <property type="protein sequence ID" value="QJT20162.1"/>
    <property type="molecule type" value="Genomic_DNA"/>
</dbReference>
<accession>A0A6M4Y9X0</accession>
<organism evidence="2 3">
    <name type="scientific">Aeromonas media</name>
    <dbReference type="NCBI Taxonomy" id="651"/>
    <lineage>
        <taxon>Bacteria</taxon>
        <taxon>Pseudomonadati</taxon>
        <taxon>Pseudomonadota</taxon>
        <taxon>Gammaproteobacteria</taxon>
        <taxon>Aeromonadales</taxon>
        <taxon>Aeromonadaceae</taxon>
        <taxon>Aeromonas</taxon>
    </lineage>
</organism>
<evidence type="ECO:0000259" key="1">
    <source>
        <dbReference type="Pfam" id="PF11726"/>
    </source>
</evidence>
<dbReference type="InterPro" id="IPR057271">
    <property type="entry name" value="YagK_YfjJ_C"/>
</dbReference>
<sequence length="197" mass="23502">MPVVDNNSQRVLAPNYLYKGHIWTLISKYQIRKDIMDSIFTVLKEFFERRSKLTAIRIELHLKKLTANNAPVREFFTKLRRKLFKQYGKIYHRYIWVREQDQAKAQHYHVVLLVDGQFVKHPSIIEKIARSIWIYGYFCLPPKPFYHIHRDQIGRFCALVYRLSYLAKAETKGNRPKKVRDYGFDATGGIYNRCEAT</sequence>
<dbReference type="RefSeq" id="WP_171275183.1">
    <property type="nucleotide sequence ID" value="NZ_CAWPJG010000001.1"/>
</dbReference>
<protein>
    <submittedName>
        <fullName evidence="2">Inovirus Gp2 family protein</fullName>
    </submittedName>
</protein>